<dbReference type="KEGG" id="pnd:Pla175_27270"/>
<dbReference type="PANTHER" id="PTHR45947">
    <property type="entry name" value="SULFOQUINOVOSYL TRANSFERASE SQD2"/>
    <property type="match status" value="1"/>
</dbReference>
<protein>
    <submittedName>
        <fullName evidence="2">Glycogen synthase</fullName>
        <ecNumber evidence="2">2.4.1.11</ecNumber>
    </submittedName>
</protein>
<dbReference type="SUPFAM" id="SSF53756">
    <property type="entry name" value="UDP-Glycosyltransferase/glycogen phosphorylase"/>
    <property type="match status" value="1"/>
</dbReference>
<dbReference type="OrthoDB" id="9790710at2"/>
<dbReference type="PANTHER" id="PTHR45947:SF3">
    <property type="entry name" value="SULFOQUINOVOSYL TRANSFERASE SQD2"/>
    <property type="match status" value="1"/>
</dbReference>
<feature type="domain" description="Glycosyl transferase family 1" evidence="1">
    <location>
        <begin position="235"/>
        <end position="352"/>
    </location>
</feature>
<dbReference type="Pfam" id="PF00534">
    <property type="entry name" value="Glycos_transf_1"/>
    <property type="match status" value="1"/>
</dbReference>
<dbReference type="Proteomes" id="UP000317429">
    <property type="component" value="Chromosome"/>
</dbReference>
<accession>A0A518DCX6</accession>
<dbReference type="EMBL" id="CP036291">
    <property type="protein sequence ID" value="QDU89338.1"/>
    <property type="molecule type" value="Genomic_DNA"/>
</dbReference>
<keyword evidence="2" id="KW-0808">Transferase</keyword>
<evidence type="ECO:0000313" key="2">
    <source>
        <dbReference type="EMBL" id="QDU89338.1"/>
    </source>
</evidence>
<organism evidence="2 3">
    <name type="scientific">Pirellulimonas nuda</name>
    <dbReference type="NCBI Taxonomy" id="2528009"/>
    <lineage>
        <taxon>Bacteria</taxon>
        <taxon>Pseudomonadati</taxon>
        <taxon>Planctomycetota</taxon>
        <taxon>Planctomycetia</taxon>
        <taxon>Pirellulales</taxon>
        <taxon>Lacipirellulaceae</taxon>
        <taxon>Pirellulimonas</taxon>
    </lineage>
</organism>
<dbReference type="InterPro" id="IPR001296">
    <property type="entry name" value="Glyco_trans_1"/>
</dbReference>
<dbReference type="GO" id="GO:0004373">
    <property type="term" value="F:alpha-1,4-glucan glucosyltransferase (UDP-glucose donor) activity"/>
    <property type="evidence" value="ECO:0007669"/>
    <property type="project" value="UniProtKB-EC"/>
</dbReference>
<sequence length="428" mass="47870">MRVLLIAEAANPQWTSVPLVGWCHAMALREVADVHLVTQVRNESAIRASQCLSNEELTIIDSEPVARPLHKVTQLLRGGKGKGWTTVTALKSIGYYYFEHLVWRKFCERIKAGEFDIVHRLTPLSPTIPSRLASDCKSAGVPFVLGPLNGGVPWPKWFQEERKQEKEWLAPLRQAYKLMPYHSSTLRHSSALIVASRDTLAQIPSQYHHKAFYIPENAIDPGRFPQSLRRAAGRPLRMLFLGRLVPYKGADMVIDAAWDLLNTGRAELTIVGEGPQRPMLEEKVAKLEQQGAVRLVGNVPHERVFEYLRDADVLSFPSVREFGGGVVLEAMAMGCVPIVVNYGGPAELIDRDTAFGLDIGERRAIVEQLRVRLTHLCDDPSCLENMAIAGMRKARTEFTWAVKALKVNDVYKWVRGKGEKPPSSIEPA</sequence>
<gene>
    <name evidence="2" type="ORF">Pla175_27270</name>
</gene>
<name>A0A518DCX6_9BACT</name>
<evidence type="ECO:0000259" key="1">
    <source>
        <dbReference type="Pfam" id="PF00534"/>
    </source>
</evidence>
<reference evidence="2 3" key="1">
    <citation type="submission" date="2019-02" db="EMBL/GenBank/DDBJ databases">
        <title>Deep-cultivation of Planctomycetes and their phenomic and genomic characterization uncovers novel biology.</title>
        <authorList>
            <person name="Wiegand S."/>
            <person name="Jogler M."/>
            <person name="Boedeker C."/>
            <person name="Pinto D."/>
            <person name="Vollmers J."/>
            <person name="Rivas-Marin E."/>
            <person name="Kohn T."/>
            <person name="Peeters S.H."/>
            <person name="Heuer A."/>
            <person name="Rast P."/>
            <person name="Oberbeckmann S."/>
            <person name="Bunk B."/>
            <person name="Jeske O."/>
            <person name="Meyerdierks A."/>
            <person name="Storesund J.E."/>
            <person name="Kallscheuer N."/>
            <person name="Luecker S."/>
            <person name="Lage O.M."/>
            <person name="Pohl T."/>
            <person name="Merkel B.J."/>
            <person name="Hornburger P."/>
            <person name="Mueller R.-W."/>
            <person name="Bruemmer F."/>
            <person name="Labrenz M."/>
            <person name="Spormann A.M."/>
            <person name="Op den Camp H."/>
            <person name="Overmann J."/>
            <person name="Amann R."/>
            <person name="Jetten M.S.M."/>
            <person name="Mascher T."/>
            <person name="Medema M.H."/>
            <person name="Devos D.P."/>
            <person name="Kaster A.-K."/>
            <person name="Ovreas L."/>
            <person name="Rohde M."/>
            <person name="Galperin M.Y."/>
            <person name="Jogler C."/>
        </authorList>
    </citation>
    <scope>NUCLEOTIDE SEQUENCE [LARGE SCALE GENOMIC DNA]</scope>
    <source>
        <strain evidence="2 3">Pla175</strain>
    </source>
</reference>
<keyword evidence="3" id="KW-1185">Reference proteome</keyword>
<proteinExistence type="predicted"/>
<evidence type="ECO:0000313" key="3">
    <source>
        <dbReference type="Proteomes" id="UP000317429"/>
    </source>
</evidence>
<dbReference type="InterPro" id="IPR050194">
    <property type="entry name" value="Glycosyltransferase_grp1"/>
</dbReference>
<dbReference type="Gene3D" id="3.40.50.2000">
    <property type="entry name" value="Glycogen Phosphorylase B"/>
    <property type="match status" value="2"/>
</dbReference>
<dbReference type="EC" id="2.4.1.11" evidence="2"/>
<dbReference type="CDD" id="cd03801">
    <property type="entry name" value="GT4_PimA-like"/>
    <property type="match status" value="1"/>
</dbReference>
<keyword evidence="2" id="KW-0328">Glycosyltransferase</keyword>
<dbReference type="AlphaFoldDB" id="A0A518DCX6"/>